<evidence type="ECO:0000256" key="2">
    <source>
        <dbReference type="ARBA" id="ARBA00022630"/>
    </source>
</evidence>
<dbReference type="EMBL" id="CDPU01000042">
    <property type="protein sequence ID" value="CEO54424.1"/>
    <property type="molecule type" value="Genomic_DNA"/>
</dbReference>
<dbReference type="PRINTS" id="PR00419">
    <property type="entry name" value="ADXRDTASE"/>
</dbReference>
<gene>
    <name evidence="5" type="ORF">BN869_000010482_1</name>
</gene>
<dbReference type="InterPro" id="IPR020946">
    <property type="entry name" value="Flavin_mOase-like"/>
</dbReference>
<name>A0A0B7KBG6_BIOOC</name>
<evidence type="ECO:0000313" key="5">
    <source>
        <dbReference type="EMBL" id="CEO54424.1"/>
    </source>
</evidence>
<proteinExistence type="inferred from homology"/>
<dbReference type="InterPro" id="IPR050346">
    <property type="entry name" value="FMO-like"/>
</dbReference>
<keyword evidence="4" id="KW-0560">Oxidoreductase</keyword>
<sequence length="556" mass="61931">MSTKASRVAVIGAGPSGAIATDALAKEGVFQTIRVFERRSGIGGTWFPTPHLPVGVPSLSDLISGNADAAVSIPTQLPGVTPVSEAVNSHQHRFSDTAIHENLHSNIVPSLMSFTQEPLPDTLSEKTLEEFGPGAPFRHHSTIRGWIEGIFSRGGYDKLLELDTTVEKAEKVNGEWVLTLRKIVNGRNYWWRESFDALVVSTGHYNVPWFPELPGLVEFDKAFPGSILHSKHYRKAESFKGKRVIVVGASVSSSEIAHEILDVVQGPVTVAIRGEPIPAFGWEPFLHPKIEVRKGISKLDPTTGDVHFTDGSTLSKVDHVIFGTGYTFSVPFLPEVQKRVLKAYRRLPGVYQHTWNIEDPSLTFVGMLGGGFTFRAYEWQAVAVARHLAGRAKPLPPVPEQLEWERKRVEEKKGGKNYYSIAPNYEEYFEFLRDIAGDPAPGTNGRKLPEFDPEWLKIWQGMPQVKIDGWKRKRLAAEKEAGRVSKLSVLGLCHEERFLRKTMASDLDTAIKIHQEALRLTLEDHGARAEKLSLIGGGHWNRFCRDKNQVDMNTAI</sequence>
<comment type="similarity">
    <text evidence="1">Belongs to the FMO family.</text>
</comment>
<evidence type="ECO:0000256" key="1">
    <source>
        <dbReference type="ARBA" id="ARBA00009183"/>
    </source>
</evidence>
<dbReference type="GO" id="GO:0050660">
    <property type="term" value="F:flavin adenine dinucleotide binding"/>
    <property type="evidence" value="ECO:0007669"/>
    <property type="project" value="InterPro"/>
</dbReference>
<reference evidence="5" key="1">
    <citation type="submission" date="2015-01" db="EMBL/GenBank/DDBJ databases">
        <authorList>
            <person name="Durling Mikael"/>
        </authorList>
    </citation>
    <scope>NUCLEOTIDE SEQUENCE</scope>
</reference>
<dbReference type="Gene3D" id="3.50.50.60">
    <property type="entry name" value="FAD/NAD(P)-binding domain"/>
    <property type="match status" value="2"/>
</dbReference>
<evidence type="ECO:0008006" key="6">
    <source>
        <dbReference type="Google" id="ProtNLM"/>
    </source>
</evidence>
<evidence type="ECO:0000256" key="4">
    <source>
        <dbReference type="ARBA" id="ARBA00023002"/>
    </source>
</evidence>
<evidence type="ECO:0000256" key="3">
    <source>
        <dbReference type="ARBA" id="ARBA00022827"/>
    </source>
</evidence>
<dbReference type="GO" id="GO:0050661">
    <property type="term" value="F:NADP binding"/>
    <property type="evidence" value="ECO:0007669"/>
    <property type="project" value="InterPro"/>
</dbReference>
<keyword evidence="3" id="KW-0274">FAD</keyword>
<organism evidence="5">
    <name type="scientific">Bionectria ochroleuca</name>
    <name type="common">Gliocladium roseum</name>
    <dbReference type="NCBI Taxonomy" id="29856"/>
    <lineage>
        <taxon>Eukaryota</taxon>
        <taxon>Fungi</taxon>
        <taxon>Dikarya</taxon>
        <taxon>Ascomycota</taxon>
        <taxon>Pezizomycotina</taxon>
        <taxon>Sordariomycetes</taxon>
        <taxon>Hypocreomycetidae</taxon>
        <taxon>Hypocreales</taxon>
        <taxon>Bionectriaceae</taxon>
        <taxon>Clonostachys</taxon>
    </lineage>
</organism>
<accession>A0A0B7KBG6</accession>
<dbReference type="InterPro" id="IPR036188">
    <property type="entry name" value="FAD/NAD-bd_sf"/>
</dbReference>
<dbReference type="GO" id="GO:0004499">
    <property type="term" value="F:N,N-dimethylaniline monooxygenase activity"/>
    <property type="evidence" value="ECO:0007669"/>
    <property type="project" value="InterPro"/>
</dbReference>
<dbReference type="Pfam" id="PF13450">
    <property type="entry name" value="NAD_binding_8"/>
    <property type="match status" value="1"/>
</dbReference>
<dbReference type="SUPFAM" id="SSF51905">
    <property type="entry name" value="FAD/NAD(P)-binding domain"/>
    <property type="match status" value="2"/>
</dbReference>
<dbReference type="Pfam" id="PF00743">
    <property type="entry name" value="FMO-like"/>
    <property type="match status" value="2"/>
</dbReference>
<protein>
    <recommendedName>
        <fullName evidence="6">FAD/NAD(P)-binding domain-containing protein</fullName>
    </recommendedName>
</protein>
<keyword evidence="2" id="KW-0285">Flavoprotein</keyword>
<dbReference type="PANTHER" id="PTHR23023">
    <property type="entry name" value="DIMETHYLANILINE MONOOXYGENASE"/>
    <property type="match status" value="1"/>
</dbReference>
<dbReference type="AlphaFoldDB" id="A0A0B7KBG6"/>